<protein>
    <submittedName>
        <fullName evidence="3 4">R3H domain-containing protein 1-like</fullName>
    </submittedName>
</protein>
<dbReference type="GeneID" id="113109217"/>
<name>A0A6P6Q5H6_CARAU</name>
<reference evidence="3 4" key="1">
    <citation type="submission" date="2025-04" db="UniProtKB">
        <authorList>
            <consortium name="RefSeq"/>
        </authorList>
    </citation>
    <scope>IDENTIFICATION</scope>
    <source>
        <strain evidence="3 4">Wakin</strain>
        <tissue evidence="3 4">Muscle</tissue>
    </source>
</reference>
<dbReference type="RefSeq" id="XP_026128670.1">
    <property type="nucleotide sequence ID" value="XM_026272885.1"/>
</dbReference>
<evidence type="ECO:0000256" key="1">
    <source>
        <dbReference type="SAM" id="MobiDB-lite"/>
    </source>
</evidence>
<feature type="region of interest" description="Disordered" evidence="1">
    <location>
        <begin position="1"/>
        <end position="49"/>
    </location>
</feature>
<dbReference type="RefSeq" id="XP_026128671.1">
    <property type="nucleotide sequence ID" value="XM_026272886.1"/>
</dbReference>
<evidence type="ECO:0000313" key="5">
    <source>
        <dbReference type="RefSeq" id="XP_026128671.1"/>
    </source>
</evidence>
<keyword evidence="2" id="KW-1185">Reference proteome</keyword>
<evidence type="ECO:0000313" key="4">
    <source>
        <dbReference type="RefSeq" id="XP_026128670.1"/>
    </source>
</evidence>
<evidence type="ECO:0000313" key="3">
    <source>
        <dbReference type="RefSeq" id="XP_026128669.1"/>
    </source>
</evidence>
<sequence length="91" mass="10414">MNILKRDNSSTDRDDSVMRMKLKEDRRSERRSIREPERGSSLMSDTAQGLDTFPLDKRCMFSEPVPCVWTAVTDGFRVTPQQTGSQTDGRT</sequence>
<proteinExistence type="predicted"/>
<dbReference type="KEGG" id="caua:113109217"/>
<dbReference type="RefSeq" id="XP_026128669.1">
    <property type="nucleotide sequence ID" value="XM_026272884.1"/>
</dbReference>
<dbReference type="AlphaFoldDB" id="A0A6P6Q5H6"/>
<dbReference type="Proteomes" id="UP000515129">
    <property type="component" value="Chromosome 9"/>
</dbReference>
<gene>
    <name evidence="3 4 5" type="primary">LOC113109217</name>
</gene>
<organism evidence="2 5">
    <name type="scientific">Carassius auratus</name>
    <name type="common">Goldfish</name>
    <dbReference type="NCBI Taxonomy" id="7957"/>
    <lineage>
        <taxon>Eukaryota</taxon>
        <taxon>Metazoa</taxon>
        <taxon>Chordata</taxon>
        <taxon>Craniata</taxon>
        <taxon>Vertebrata</taxon>
        <taxon>Euteleostomi</taxon>
        <taxon>Actinopterygii</taxon>
        <taxon>Neopterygii</taxon>
        <taxon>Teleostei</taxon>
        <taxon>Ostariophysi</taxon>
        <taxon>Cypriniformes</taxon>
        <taxon>Cyprinidae</taxon>
        <taxon>Cyprininae</taxon>
        <taxon>Carassius</taxon>
    </lineage>
</organism>
<evidence type="ECO:0000313" key="2">
    <source>
        <dbReference type="Proteomes" id="UP000515129"/>
    </source>
</evidence>
<feature type="compositionally biased region" description="Basic and acidic residues" evidence="1">
    <location>
        <begin position="1"/>
        <end position="38"/>
    </location>
</feature>
<accession>A0A6P6Q5H6</accession>